<keyword evidence="2" id="KW-1185">Reference proteome</keyword>
<protein>
    <submittedName>
        <fullName evidence="1">Uncharacterized protein</fullName>
    </submittedName>
</protein>
<reference evidence="1" key="1">
    <citation type="submission" date="2016-10" db="EMBL/GenBank/DDBJ databases">
        <authorList>
            <person name="Benchimol M."/>
            <person name="Almeida L.G."/>
            <person name="Vasconcelos A.T."/>
            <person name="Perreira-Neves A."/>
            <person name="Rosa I.A."/>
            <person name="Tasca T."/>
            <person name="Bogo M.R."/>
            <person name="de Souza W."/>
        </authorList>
    </citation>
    <scope>NUCLEOTIDE SEQUENCE [LARGE SCALE GENOMIC DNA]</scope>
    <source>
        <strain evidence="1">K</strain>
    </source>
</reference>
<dbReference type="EMBL" id="MLAK01000864">
    <property type="protein sequence ID" value="OHT02508.1"/>
    <property type="molecule type" value="Genomic_DNA"/>
</dbReference>
<dbReference type="GeneID" id="94842001"/>
<name>A0A1J4JYA5_9EUKA</name>
<dbReference type="VEuPathDB" id="TrichDB:TRFO_30338"/>
<evidence type="ECO:0000313" key="2">
    <source>
        <dbReference type="Proteomes" id="UP000179807"/>
    </source>
</evidence>
<accession>A0A1J4JYA5</accession>
<gene>
    <name evidence="1" type="ORF">TRFO_30338</name>
</gene>
<evidence type="ECO:0000313" key="1">
    <source>
        <dbReference type="EMBL" id="OHT02508.1"/>
    </source>
</evidence>
<comment type="caution">
    <text evidence="1">The sequence shown here is derived from an EMBL/GenBank/DDBJ whole genome shotgun (WGS) entry which is preliminary data.</text>
</comment>
<proteinExistence type="predicted"/>
<dbReference type="RefSeq" id="XP_068355644.1">
    <property type="nucleotide sequence ID" value="XM_068507297.1"/>
</dbReference>
<organism evidence="1 2">
    <name type="scientific">Tritrichomonas foetus</name>
    <dbReference type="NCBI Taxonomy" id="1144522"/>
    <lineage>
        <taxon>Eukaryota</taxon>
        <taxon>Metamonada</taxon>
        <taxon>Parabasalia</taxon>
        <taxon>Tritrichomonadida</taxon>
        <taxon>Tritrichomonadidae</taxon>
        <taxon>Tritrichomonas</taxon>
    </lineage>
</organism>
<sequence>MGLTISFKICYFYFYYESNMISTFEKNCRNSFRDQIVSAYFLNKCSFRCSIHQLHGHIFLFHLYKQFDRTISKMR</sequence>
<dbReference type="AlphaFoldDB" id="A0A1J4JYA5"/>
<dbReference type="Proteomes" id="UP000179807">
    <property type="component" value="Unassembled WGS sequence"/>
</dbReference>